<keyword evidence="2" id="KW-0479">Metal-binding</keyword>
<dbReference type="InterPro" id="IPR036010">
    <property type="entry name" value="2Fe-2S_ferredoxin-like_sf"/>
</dbReference>
<keyword evidence="4" id="KW-0411">Iron-sulfur</keyword>
<dbReference type="Pfam" id="PF00111">
    <property type="entry name" value="Fer2"/>
    <property type="match status" value="1"/>
</dbReference>
<protein>
    <submittedName>
        <fullName evidence="7">Fer2 domain containing protein</fullName>
    </submittedName>
</protein>
<dbReference type="InterPro" id="IPR012675">
    <property type="entry name" value="Beta-grasp_dom_sf"/>
</dbReference>
<reference evidence="7" key="2">
    <citation type="submission" date="2014-03" db="EMBL/GenBank/DDBJ databases">
        <title>The whipworm genome and dual-species transcriptomics of an intimate host-pathogen interaction.</title>
        <authorList>
            <person name="Foth B.J."/>
            <person name="Tsai I.J."/>
            <person name="Reid A.J."/>
            <person name="Bancroft A.J."/>
            <person name="Nichol S."/>
            <person name="Tracey A."/>
            <person name="Holroyd N."/>
            <person name="Cotton J.A."/>
            <person name="Stanley E.J."/>
            <person name="Zarowiecki M."/>
            <person name="Liu J.Z."/>
            <person name="Huckvale T."/>
            <person name="Cooper P.J."/>
            <person name="Grencis R.K."/>
            <person name="Berriman M."/>
        </authorList>
    </citation>
    <scope>NUCLEOTIDE SEQUENCE [LARGE SCALE GENOMIC DNA]</scope>
</reference>
<dbReference type="GO" id="GO:0140647">
    <property type="term" value="P:P450-containing electron transport chain"/>
    <property type="evidence" value="ECO:0007669"/>
    <property type="project" value="InterPro"/>
</dbReference>
<evidence type="ECO:0000313" key="8">
    <source>
        <dbReference type="Proteomes" id="UP000030665"/>
    </source>
</evidence>
<dbReference type="PROSITE" id="PS51085">
    <property type="entry name" value="2FE2S_FER_2"/>
    <property type="match status" value="1"/>
</dbReference>
<keyword evidence="1" id="KW-0001">2Fe-2S</keyword>
<evidence type="ECO:0000313" key="7">
    <source>
        <dbReference type="EMBL" id="CDW51883.1"/>
    </source>
</evidence>
<dbReference type="AlphaFoldDB" id="A0A077YWP8"/>
<dbReference type="SUPFAM" id="SSF54292">
    <property type="entry name" value="2Fe-2S ferredoxin-like"/>
    <property type="match status" value="1"/>
</dbReference>
<dbReference type="EMBL" id="HG805811">
    <property type="protein sequence ID" value="CDW51883.1"/>
    <property type="molecule type" value="Genomic_DNA"/>
</dbReference>
<dbReference type="PRINTS" id="PR00355">
    <property type="entry name" value="ADRENODOXIN"/>
</dbReference>
<gene>
    <name evidence="7" type="ORF">TTRE_0000014201</name>
</gene>
<dbReference type="Proteomes" id="UP000030665">
    <property type="component" value="Unassembled WGS sequence"/>
</dbReference>
<dbReference type="CDD" id="cd00207">
    <property type="entry name" value="fer2"/>
    <property type="match status" value="1"/>
</dbReference>
<sequence>MISDANLAIFAKKKQRMSTSRRVVMVARPTLFNLCKRSGCVANIFQKRGNIAGCRFASVNSEAKKRISAAFVAPDGKRYVGQSDVGDTLLDVVVKCNLPIDGFGICGGALACSTCHVILKKEDYDRIPNAPCDDETDLLDMALGLTKTSRLACQIQLTEDLEGIEVSLPEGNLALKG</sequence>
<evidence type="ECO:0000256" key="5">
    <source>
        <dbReference type="ARBA" id="ARBA00034078"/>
    </source>
</evidence>
<keyword evidence="3" id="KW-0408">Iron</keyword>
<dbReference type="OrthoDB" id="268593at2759"/>
<accession>A0A077YWP8</accession>
<dbReference type="InterPro" id="IPR018298">
    <property type="entry name" value="Adrenodoxin_Fe-S_BS"/>
</dbReference>
<feature type="domain" description="2Fe-2S ferredoxin-type" evidence="6">
    <location>
        <begin position="67"/>
        <end position="172"/>
    </location>
</feature>
<reference evidence="7" key="1">
    <citation type="submission" date="2014-01" db="EMBL/GenBank/DDBJ databases">
        <authorList>
            <person name="Aslett M."/>
        </authorList>
    </citation>
    <scope>NUCLEOTIDE SEQUENCE</scope>
</reference>
<keyword evidence="8" id="KW-1185">Reference proteome</keyword>
<evidence type="ECO:0000256" key="1">
    <source>
        <dbReference type="ARBA" id="ARBA00022714"/>
    </source>
</evidence>
<proteinExistence type="predicted"/>
<dbReference type="STRING" id="36087.A0A077YWP8"/>
<dbReference type="PANTHER" id="PTHR23426">
    <property type="entry name" value="FERREDOXIN/ADRENODOXIN"/>
    <property type="match status" value="1"/>
</dbReference>
<dbReference type="GO" id="GO:0005739">
    <property type="term" value="C:mitochondrion"/>
    <property type="evidence" value="ECO:0007669"/>
    <property type="project" value="TreeGrafter"/>
</dbReference>
<dbReference type="Gene3D" id="3.10.20.30">
    <property type="match status" value="1"/>
</dbReference>
<dbReference type="PROSITE" id="PS00814">
    <property type="entry name" value="ADX"/>
    <property type="match status" value="1"/>
</dbReference>
<comment type="cofactor">
    <cofactor evidence="5">
        <name>[2Fe-2S] cluster</name>
        <dbReference type="ChEBI" id="CHEBI:190135"/>
    </cofactor>
</comment>
<evidence type="ECO:0000256" key="2">
    <source>
        <dbReference type="ARBA" id="ARBA00022723"/>
    </source>
</evidence>
<evidence type="ECO:0000256" key="3">
    <source>
        <dbReference type="ARBA" id="ARBA00023004"/>
    </source>
</evidence>
<dbReference type="GO" id="GO:0009055">
    <property type="term" value="F:electron transfer activity"/>
    <property type="evidence" value="ECO:0007669"/>
    <property type="project" value="TreeGrafter"/>
</dbReference>
<dbReference type="PANTHER" id="PTHR23426:SF76">
    <property type="entry name" value="ADRENODOXIN-LIKE PROTEIN 2, MITOCHONDRIAL"/>
    <property type="match status" value="1"/>
</dbReference>
<dbReference type="GO" id="GO:0046872">
    <property type="term" value="F:metal ion binding"/>
    <property type="evidence" value="ECO:0007669"/>
    <property type="project" value="UniProtKB-KW"/>
</dbReference>
<evidence type="ECO:0000256" key="4">
    <source>
        <dbReference type="ARBA" id="ARBA00023014"/>
    </source>
</evidence>
<dbReference type="GO" id="GO:0051537">
    <property type="term" value="F:2 iron, 2 sulfur cluster binding"/>
    <property type="evidence" value="ECO:0007669"/>
    <property type="project" value="UniProtKB-KW"/>
</dbReference>
<dbReference type="InterPro" id="IPR001041">
    <property type="entry name" value="2Fe-2S_ferredoxin-type"/>
</dbReference>
<dbReference type="InterPro" id="IPR001055">
    <property type="entry name" value="Adrenodoxin-like"/>
</dbReference>
<name>A0A077YWP8_TRITR</name>
<organism evidence="7 8">
    <name type="scientific">Trichuris trichiura</name>
    <name type="common">Whipworm</name>
    <name type="synonym">Trichocephalus trichiurus</name>
    <dbReference type="NCBI Taxonomy" id="36087"/>
    <lineage>
        <taxon>Eukaryota</taxon>
        <taxon>Metazoa</taxon>
        <taxon>Ecdysozoa</taxon>
        <taxon>Nematoda</taxon>
        <taxon>Enoplea</taxon>
        <taxon>Dorylaimia</taxon>
        <taxon>Trichinellida</taxon>
        <taxon>Trichuridae</taxon>
        <taxon>Trichuris</taxon>
    </lineage>
</organism>
<evidence type="ECO:0000259" key="6">
    <source>
        <dbReference type="PROSITE" id="PS51085"/>
    </source>
</evidence>